<dbReference type="EMBL" id="KQ257451">
    <property type="protein sequence ID" value="KND03842.1"/>
    <property type="molecule type" value="Genomic_DNA"/>
</dbReference>
<evidence type="ECO:0000259" key="11">
    <source>
        <dbReference type="PROSITE" id="PS51352"/>
    </source>
</evidence>
<dbReference type="PANTHER" id="PTHR45672:SF11">
    <property type="entry name" value="PROTEIN DISULFIDE-ISOMERASE C17H9.14C"/>
    <property type="match status" value="1"/>
</dbReference>
<dbReference type="Pfam" id="PF07749">
    <property type="entry name" value="ERp29"/>
    <property type="match status" value="1"/>
</dbReference>
<dbReference type="SUPFAM" id="SSF47933">
    <property type="entry name" value="ERP29 C domain-like"/>
    <property type="match status" value="1"/>
</dbReference>
<feature type="compositionally biased region" description="Basic and acidic residues" evidence="10">
    <location>
        <begin position="329"/>
        <end position="350"/>
    </location>
</feature>
<dbReference type="RefSeq" id="XP_016611881.1">
    <property type="nucleotide sequence ID" value="XM_016749620.1"/>
</dbReference>
<dbReference type="InterPro" id="IPR011679">
    <property type="entry name" value="ERp29_C"/>
</dbReference>
<sequence>MATDFQLFLFPPQFHPGVDIASLAPIYEELGAAFANAKNDIVIAKVDADAHKELGSRFEVRGYPTIKWFPKGSKTPEDYNGGRDLDSFLKFIEEKSGIKANVKKPQTFVKVLTSGSFDEVVKDPKKNVLVEFYAPWCGHCKNLAPIYEKVAKDFAFEPNCVVANVDATAAPDLGERYNIAGYPTIKFFPAGGDPTSPEDYQGGRSEEDFVKFLNEKCGTHRTVGGGLTDLAGRIAALDKLAAKFVAASKEIRDSLIEQAKEALKGHPSKFSKYYLKVMEKIAKGNEAFPGTEITRLEKVLSTGNTDPSRIDNFLIRKNILQAFVSGKTPAKEAENVKIDGTSDAKDHEEL</sequence>
<evidence type="ECO:0000256" key="6">
    <source>
        <dbReference type="ARBA" id="ARBA00023157"/>
    </source>
</evidence>
<feature type="domain" description="Thioredoxin" evidence="11">
    <location>
        <begin position="1"/>
        <end position="97"/>
    </location>
</feature>
<evidence type="ECO:0000256" key="2">
    <source>
        <dbReference type="ARBA" id="ARBA00006347"/>
    </source>
</evidence>
<dbReference type="CDD" id="cd02998">
    <property type="entry name" value="PDI_a_ERp38"/>
    <property type="match status" value="1"/>
</dbReference>
<dbReference type="NCBIfam" id="TIGR01126">
    <property type="entry name" value="pdi_dom"/>
    <property type="match status" value="1"/>
</dbReference>
<comment type="catalytic activity">
    <reaction evidence="1">
        <text>Catalyzes the rearrangement of -S-S- bonds in proteins.</text>
        <dbReference type="EC" id="5.3.4.1"/>
    </reaction>
</comment>
<evidence type="ECO:0000256" key="3">
    <source>
        <dbReference type="ARBA" id="ARBA00012723"/>
    </source>
</evidence>
<evidence type="ECO:0000256" key="9">
    <source>
        <dbReference type="RuleBase" id="RU004208"/>
    </source>
</evidence>
<dbReference type="PRINTS" id="PR00421">
    <property type="entry name" value="THIOREDOXIN"/>
</dbReference>
<dbReference type="InterPro" id="IPR013766">
    <property type="entry name" value="Thioredoxin_domain"/>
</dbReference>
<dbReference type="EC" id="5.3.4.1" evidence="3"/>
<dbReference type="FunCoup" id="A0A0L0HRX3">
    <property type="interactions" value="196"/>
</dbReference>
<keyword evidence="5" id="KW-0677">Repeat</keyword>
<dbReference type="GO" id="GO:0005783">
    <property type="term" value="C:endoplasmic reticulum"/>
    <property type="evidence" value="ECO:0007669"/>
    <property type="project" value="InterPro"/>
</dbReference>
<feature type="domain" description="Thioredoxin" evidence="11">
    <location>
        <begin position="98"/>
        <end position="218"/>
    </location>
</feature>
<dbReference type="Gene3D" id="3.40.30.10">
    <property type="entry name" value="Glutaredoxin"/>
    <property type="match status" value="2"/>
</dbReference>
<name>A0A0L0HRX3_SPIPD</name>
<dbReference type="Proteomes" id="UP000053201">
    <property type="component" value="Unassembled WGS sequence"/>
</dbReference>
<dbReference type="GeneID" id="27684970"/>
<dbReference type="GO" id="GO:0003756">
    <property type="term" value="F:protein disulfide isomerase activity"/>
    <property type="evidence" value="ECO:0007669"/>
    <property type="project" value="UniProtKB-EC"/>
</dbReference>
<dbReference type="PROSITE" id="PS00194">
    <property type="entry name" value="THIOREDOXIN_1"/>
    <property type="match status" value="1"/>
</dbReference>
<evidence type="ECO:0000313" key="12">
    <source>
        <dbReference type="EMBL" id="KND03842.1"/>
    </source>
</evidence>
<evidence type="ECO:0000256" key="5">
    <source>
        <dbReference type="ARBA" id="ARBA00022737"/>
    </source>
</evidence>
<dbReference type="VEuPathDB" id="FungiDB:SPPG_01298"/>
<dbReference type="CDD" id="cd00238">
    <property type="entry name" value="ERp29c"/>
    <property type="match status" value="1"/>
</dbReference>
<dbReference type="AlphaFoldDB" id="A0A0L0HRX3"/>
<dbReference type="InterPro" id="IPR005788">
    <property type="entry name" value="PDI_thioredoxin-like_dom"/>
</dbReference>
<dbReference type="eggNOG" id="KOG0191">
    <property type="taxonomic scope" value="Eukaryota"/>
</dbReference>
<dbReference type="PROSITE" id="PS51352">
    <property type="entry name" value="THIOREDOXIN_2"/>
    <property type="match status" value="2"/>
</dbReference>
<dbReference type="FunFam" id="3.40.30.10:FF:000032">
    <property type="entry name" value="Protein disulfide-isomerase A6 homolog"/>
    <property type="match status" value="1"/>
</dbReference>
<evidence type="ECO:0000256" key="1">
    <source>
        <dbReference type="ARBA" id="ARBA00001182"/>
    </source>
</evidence>
<keyword evidence="7 12" id="KW-0413">Isomerase</keyword>
<dbReference type="SUPFAM" id="SSF52833">
    <property type="entry name" value="Thioredoxin-like"/>
    <property type="match status" value="2"/>
</dbReference>
<dbReference type="InParanoid" id="A0A0L0HRX3"/>
<evidence type="ECO:0000313" key="13">
    <source>
        <dbReference type="Proteomes" id="UP000053201"/>
    </source>
</evidence>
<dbReference type="Gene3D" id="1.20.1150.12">
    <property type="entry name" value="Endoplasmic reticulum resident protein 29, C-terminal domain"/>
    <property type="match status" value="1"/>
</dbReference>
<evidence type="ECO:0000256" key="10">
    <source>
        <dbReference type="SAM" id="MobiDB-lite"/>
    </source>
</evidence>
<feature type="region of interest" description="Disordered" evidence="10">
    <location>
        <begin position="328"/>
        <end position="350"/>
    </location>
</feature>
<gene>
    <name evidence="12" type="ORF">SPPG_01298</name>
</gene>
<keyword evidence="13" id="KW-1185">Reference proteome</keyword>
<dbReference type="GO" id="GO:0006457">
    <property type="term" value="P:protein folding"/>
    <property type="evidence" value="ECO:0007669"/>
    <property type="project" value="TreeGrafter"/>
</dbReference>
<keyword evidence="6" id="KW-1015">Disulfide bond</keyword>
<dbReference type="OMA" id="FINEHAG"/>
<proteinExistence type="inferred from homology"/>
<keyword evidence="4" id="KW-0732">Signal</keyword>
<dbReference type="InterPro" id="IPR036249">
    <property type="entry name" value="Thioredoxin-like_sf"/>
</dbReference>
<dbReference type="InterPro" id="IPR036356">
    <property type="entry name" value="ERp29_C_sf"/>
</dbReference>
<dbReference type="PANTHER" id="PTHR45672">
    <property type="entry name" value="PROTEIN DISULFIDE-ISOMERASE C17H9.14C-RELATED"/>
    <property type="match status" value="1"/>
</dbReference>
<keyword evidence="8" id="KW-0676">Redox-active center</keyword>
<evidence type="ECO:0000256" key="7">
    <source>
        <dbReference type="ARBA" id="ARBA00023235"/>
    </source>
</evidence>
<reference evidence="12 13" key="1">
    <citation type="submission" date="2009-08" db="EMBL/GenBank/DDBJ databases">
        <title>The Genome Sequence of Spizellomyces punctatus strain DAOM BR117.</title>
        <authorList>
            <consortium name="The Broad Institute Genome Sequencing Platform"/>
            <person name="Russ C."/>
            <person name="Cuomo C."/>
            <person name="Shea T."/>
            <person name="Young S.K."/>
            <person name="Zeng Q."/>
            <person name="Koehrsen M."/>
            <person name="Haas B."/>
            <person name="Borodovsky M."/>
            <person name="Guigo R."/>
            <person name="Alvarado L."/>
            <person name="Berlin A."/>
            <person name="Bochicchio J."/>
            <person name="Borenstein D."/>
            <person name="Chapman S."/>
            <person name="Chen Z."/>
            <person name="Engels R."/>
            <person name="Freedman E."/>
            <person name="Gellesch M."/>
            <person name="Goldberg J."/>
            <person name="Griggs A."/>
            <person name="Gujja S."/>
            <person name="Heiman D."/>
            <person name="Hepburn T."/>
            <person name="Howarth C."/>
            <person name="Jen D."/>
            <person name="Larson L."/>
            <person name="Lewis B."/>
            <person name="Mehta T."/>
            <person name="Park D."/>
            <person name="Pearson M."/>
            <person name="Roberts A."/>
            <person name="Saif S."/>
            <person name="Shenoy N."/>
            <person name="Sisk P."/>
            <person name="Stolte C."/>
            <person name="Sykes S."/>
            <person name="Thomson T."/>
            <person name="Walk T."/>
            <person name="White J."/>
            <person name="Yandava C."/>
            <person name="Burger G."/>
            <person name="Gray M.W."/>
            <person name="Holland P.W.H."/>
            <person name="King N."/>
            <person name="Lang F.B.F."/>
            <person name="Roger A.J."/>
            <person name="Ruiz-Trillo I."/>
            <person name="Lander E."/>
            <person name="Nusbaum C."/>
        </authorList>
    </citation>
    <scope>NUCLEOTIDE SEQUENCE [LARGE SCALE GENOMIC DNA]</scope>
    <source>
        <strain evidence="12 13">DAOM BR117</strain>
    </source>
</reference>
<accession>A0A0L0HRX3</accession>
<protein>
    <recommendedName>
        <fullName evidence="3">protein disulfide-isomerase</fullName>
        <ecNumber evidence="3">5.3.4.1</ecNumber>
    </recommendedName>
</protein>
<evidence type="ECO:0000256" key="8">
    <source>
        <dbReference type="ARBA" id="ARBA00023284"/>
    </source>
</evidence>
<dbReference type="OrthoDB" id="10264505at2759"/>
<comment type="similarity">
    <text evidence="2 9">Belongs to the protein disulfide isomerase family.</text>
</comment>
<dbReference type="InterPro" id="IPR051063">
    <property type="entry name" value="PDI"/>
</dbReference>
<dbReference type="Pfam" id="PF00085">
    <property type="entry name" value="Thioredoxin"/>
    <property type="match status" value="2"/>
</dbReference>
<dbReference type="STRING" id="645134.A0A0L0HRX3"/>
<evidence type="ECO:0000256" key="4">
    <source>
        <dbReference type="ARBA" id="ARBA00022729"/>
    </source>
</evidence>
<dbReference type="InterPro" id="IPR017937">
    <property type="entry name" value="Thioredoxin_CS"/>
</dbReference>
<organism evidence="12 13">
    <name type="scientific">Spizellomyces punctatus (strain DAOM BR117)</name>
    <dbReference type="NCBI Taxonomy" id="645134"/>
    <lineage>
        <taxon>Eukaryota</taxon>
        <taxon>Fungi</taxon>
        <taxon>Fungi incertae sedis</taxon>
        <taxon>Chytridiomycota</taxon>
        <taxon>Chytridiomycota incertae sedis</taxon>
        <taxon>Chytridiomycetes</taxon>
        <taxon>Spizellomycetales</taxon>
        <taxon>Spizellomycetaceae</taxon>
        <taxon>Spizellomyces</taxon>
    </lineage>
</organism>